<evidence type="ECO:0000256" key="3">
    <source>
        <dbReference type="ARBA" id="ARBA00023274"/>
    </source>
</evidence>
<dbReference type="PANTHER" id="PTHR45763">
    <property type="entry name" value="HYDROLASE, ALPHA/BETA FOLD FAMILY PROTEIN, EXPRESSED-RELATED"/>
    <property type="match status" value="1"/>
</dbReference>
<dbReference type="OrthoDB" id="294702at2759"/>
<dbReference type="Pfam" id="PF00542">
    <property type="entry name" value="Ribosomal_L12"/>
    <property type="match status" value="1"/>
</dbReference>
<evidence type="ECO:0000256" key="4">
    <source>
        <dbReference type="SAM" id="MobiDB-lite"/>
    </source>
</evidence>
<dbReference type="InterPro" id="IPR029058">
    <property type="entry name" value="AB_hydrolase_fold"/>
</dbReference>
<feature type="domain" description="AB hydrolase-1" evidence="6">
    <location>
        <begin position="1299"/>
        <end position="1534"/>
    </location>
</feature>
<reference evidence="7 8" key="1">
    <citation type="journal article" date="2019" name="Nat. Plants">
        <title>Stout camphor tree genome fills gaps in understanding of flowering plant genome evolution.</title>
        <authorList>
            <person name="Chaw S.M."/>
            <person name="Liu Y.C."/>
            <person name="Wu Y.W."/>
            <person name="Wang H.Y."/>
            <person name="Lin C.I."/>
            <person name="Wu C.S."/>
            <person name="Ke H.M."/>
            <person name="Chang L.Y."/>
            <person name="Hsu C.Y."/>
            <person name="Yang H.T."/>
            <person name="Sudianto E."/>
            <person name="Hsu M.H."/>
            <person name="Wu K.P."/>
            <person name="Wang L.N."/>
            <person name="Leebens-Mack J.H."/>
            <person name="Tsai I.J."/>
        </authorList>
    </citation>
    <scope>NUCLEOTIDE SEQUENCE [LARGE SCALE GENOMIC DNA]</scope>
    <source>
        <strain evidence="8">cv. Chaw 1501</strain>
        <tissue evidence="7">Young leaves</tissue>
    </source>
</reference>
<dbReference type="FunFam" id="3.40.50.1820:FF:000270">
    <property type="entry name" value="Alpha/beta-Hydrolases superfamily protein"/>
    <property type="match status" value="2"/>
</dbReference>
<protein>
    <submittedName>
        <fullName evidence="7">Putative alpha/Beta hydrolase fold protein</fullName>
    </submittedName>
</protein>
<feature type="region of interest" description="Disordered" evidence="4">
    <location>
        <begin position="1640"/>
        <end position="1661"/>
    </location>
</feature>
<name>A0A3S3N7R2_9MAGN</name>
<dbReference type="InterPro" id="IPR014719">
    <property type="entry name" value="Ribosomal_bL12_C/ClpS-like"/>
</dbReference>
<dbReference type="Proteomes" id="UP000283530">
    <property type="component" value="Unassembled WGS sequence"/>
</dbReference>
<dbReference type="GO" id="GO:0005840">
    <property type="term" value="C:ribosome"/>
    <property type="evidence" value="ECO:0007669"/>
    <property type="project" value="UniProtKB-KW"/>
</dbReference>
<dbReference type="SUPFAM" id="SSF53474">
    <property type="entry name" value="alpha/beta-Hydrolases"/>
    <property type="match status" value="5"/>
</dbReference>
<feature type="domain" description="AB hydrolase-1" evidence="6">
    <location>
        <begin position="421"/>
        <end position="694"/>
    </location>
</feature>
<dbReference type="CDD" id="cd00387">
    <property type="entry name" value="Ribosomal_L7_L12"/>
    <property type="match status" value="1"/>
</dbReference>
<dbReference type="InterPro" id="IPR000073">
    <property type="entry name" value="AB_hydrolase_1"/>
</dbReference>
<comment type="similarity">
    <text evidence="1">Belongs to the bacterial ribosomal protein bL12 family.</text>
</comment>
<feature type="domain" description="AB hydrolase-1" evidence="6">
    <location>
        <begin position="837"/>
        <end position="962"/>
    </location>
</feature>
<dbReference type="GO" id="GO:0006412">
    <property type="term" value="P:translation"/>
    <property type="evidence" value="ECO:0007669"/>
    <property type="project" value="InterPro"/>
</dbReference>
<evidence type="ECO:0000256" key="2">
    <source>
        <dbReference type="ARBA" id="ARBA00022980"/>
    </source>
</evidence>
<dbReference type="InterPro" id="IPR000206">
    <property type="entry name" value="Ribosomal_bL12"/>
</dbReference>
<dbReference type="EMBL" id="QPKB01000004">
    <property type="protein sequence ID" value="RWR82343.1"/>
    <property type="molecule type" value="Genomic_DNA"/>
</dbReference>
<keyword evidence="8" id="KW-1185">Reference proteome</keyword>
<dbReference type="Gene3D" id="3.30.1390.10">
    <property type="match status" value="1"/>
</dbReference>
<dbReference type="Pfam" id="PF12697">
    <property type="entry name" value="Abhydrolase_6"/>
    <property type="match status" value="4"/>
</dbReference>
<keyword evidence="3" id="KW-0687">Ribonucleoprotein</keyword>
<dbReference type="STRING" id="337451.A0A3S3N7R2"/>
<evidence type="ECO:0000256" key="1">
    <source>
        <dbReference type="ARBA" id="ARBA00007197"/>
    </source>
</evidence>
<dbReference type="GO" id="GO:1990904">
    <property type="term" value="C:ribonucleoprotein complex"/>
    <property type="evidence" value="ECO:0007669"/>
    <property type="project" value="UniProtKB-KW"/>
</dbReference>
<dbReference type="GO" id="GO:0003735">
    <property type="term" value="F:structural constituent of ribosome"/>
    <property type="evidence" value="ECO:0007669"/>
    <property type="project" value="InterPro"/>
</dbReference>
<comment type="caution">
    <text evidence="7">The sequence shown here is derived from an EMBL/GenBank/DDBJ whole genome shotgun (WGS) entry which is preliminary data.</text>
</comment>
<evidence type="ECO:0000259" key="6">
    <source>
        <dbReference type="Pfam" id="PF12697"/>
    </source>
</evidence>
<gene>
    <name evidence="7" type="ORF">CKAN_01105900</name>
</gene>
<feature type="domain" description="Large ribosomal subunit protein bL12 C-terminal" evidence="5">
    <location>
        <begin position="1669"/>
        <end position="1733"/>
    </location>
</feature>
<organism evidence="7 8">
    <name type="scientific">Cinnamomum micranthum f. kanehirae</name>
    <dbReference type="NCBI Taxonomy" id="337451"/>
    <lineage>
        <taxon>Eukaryota</taxon>
        <taxon>Viridiplantae</taxon>
        <taxon>Streptophyta</taxon>
        <taxon>Embryophyta</taxon>
        <taxon>Tracheophyta</taxon>
        <taxon>Spermatophyta</taxon>
        <taxon>Magnoliopsida</taxon>
        <taxon>Magnoliidae</taxon>
        <taxon>Laurales</taxon>
        <taxon>Lauraceae</taxon>
        <taxon>Cinnamomum</taxon>
    </lineage>
</organism>
<dbReference type="Gene3D" id="3.40.50.1820">
    <property type="entry name" value="alpha/beta hydrolase"/>
    <property type="match status" value="6"/>
</dbReference>
<feature type="domain" description="AB hydrolase-1" evidence="6">
    <location>
        <begin position="97"/>
        <end position="356"/>
    </location>
</feature>
<dbReference type="GO" id="GO:0016787">
    <property type="term" value="F:hydrolase activity"/>
    <property type="evidence" value="ECO:0007669"/>
    <property type="project" value="UniProtKB-KW"/>
</dbReference>
<sequence>MDAASRKIAPASARNHTRKSKQSSIFYFPSGMLRKFLVVILMGSMAWAYQAIQPPPPNICGSPNGPPITSPRIKLRDGRHLAYKEHGVPKDKAKYKIVYVHGFDSCRHDALPLSQKVAEELGVYFVSFDRAGYGESDPNPKRTVKSTPLDIEELADQLELGSKFYVIGFSMGGQIVWSCLKYIPHRLAGAMLVAPVVNYWWPSLPTNLSIKAYKQQLVQDQWAVGVAHYIPWLTYWWNSQKWFPSSSVIDHNPDILSPPDKKIFSKFEARGHYEAQIRQQGEFESLHRDMLIGFGSWEFDPLDLENPFPNKEGSVHLWHGDQDMLVPVSLQGYICSKLPWIHYHELPGAGHMFLLADGKADAMVKNFLLAWAYQVIQPPPPNICGSPNGPPITAPRIALKDGRHLAYKEHGVPKDMAKYKIIYVHGFDSCRHDALPLSLELAEELGVYLVSFDRAGYGESDPNPTRTVKSTATDIEELADQLELGSRFFVIGFSMGGQIIWTCLKYIPHRSFIFILSHVKHWDIDRLAGAALIAPVANFWWSGFPANVSREALDQHLAPDKWAIRVAHYFPWLTYWWNTQQWFPVCNVIAHSPDIFSPQDKMLLPKFEGSVQYQEIRQQGVFDSLHRDLIIGFGKWEFSPIDLHNPFPKNEGSVHLWHGDEDLIVPIGPIRYIAKKLPWIRYHEVPSVGHMFLLADGFGDAIMLKEIGGFLLVALGGWIYKVIQPPPPRLCGSPNGPPVTATRELVEERDLYLLSFDRAGYGESDPNPKGSMFNEIVVVLLVALGGLIYKAIRPPPPRLCGSPNGPPVTATRVRLRDGRHLAYNESGVPKEKAKYKIVLLHGVGGPRENIFPASRELVEELGIYFLTYDRAGYGESDPNPKRSVKSEAFDIQELADQLELGPRFYVIGISMGSYAAWSCLKHIPHRATYSTLLVQDQWALRIAHYAPHLVYWWATQKWFPTFSALDGSTLCQKDREIIQKISANQPTTTEMLKEIAGFLLVALGGWIYKAIQPPPPRLCGSPNGPPVTATRVKLRDGRHLAYKERGVPKEKAKYKIIVAHGIADSKEFIIPVSKELVEELGLYLLSFDRAGYGESDPNPKRSVKSEAFDMQELADQLEIGPRFYVIGISMGAYAAWSCLKHIPHRQQGDFESIHRDIIVGFSTWDFDPMDLSNPFPHKGPVHIWQGYEDKLVPFLLQRYVSKRLPWIQYHELADCGHLLIKSDGASDEILRALMFNEIVVGLLVALGGLIYKAIRPPPPRLCGSPNGPPVTATRVRLRDGRHLAYNESGVPKEKAKYKIILLHGMGGPRENYFQESRLVEELGIYFLTYDRAGYGESDPNPKRSVKSEAFDIQELADQLELGPRFYVIGISMGSYAAWSCLKHIPHRYDTAHSFLFFFNDQWALRIAHYAPHLVYWWVTQKWFPTFSALEGITYSQKDREIIQKKLANQPNTTEDNGRQQGDFESMHRDIMVAFSTWDFDPMDLSNPFPHKGSVHIWQGYEDKIVPLQRYVSKKLPWIQYHELADCGHLLVYVDGMSDEILRALLGEEVVRVSAQLLPKHCKPSLQCHPFHHDFVPRDPKTKPKRYKYPAVYDPCGPRPPPSDKIVQLADRIAALSPEELKQIGPTLRDRLRHPKMQPISSDGLDLGLQGGPSAGSAKAEEKKVEKTAFDVKLEKFDAAAKIKVIKEVRAFTNLGLKEAKDLVEKVPVLVKQGVTKEEANDIIEKIKGAGGVAAMENSQVNSSEMCVTV</sequence>
<proteinExistence type="inferred from homology"/>
<dbReference type="SUPFAM" id="SSF54736">
    <property type="entry name" value="ClpS-like"/>
    <property type="match status" value="1"/>
</dbReference>
<dbReference type="PANTHER" id="PTHR45763:SF51">
    <property type="entry name" value="ALPHA_BETA-HYDROLASES SUPERFAMILY PROTEIN"/>
    <property type="match status" value="1"/>
</dbReference>
<accession>A0A3S3N7R2</accession>
<dbReference type="InterPro" id="IPR013823">
    <property type="entry name" value="Ribosomal_bL12_C"/>
</dbReference>
<evidence type="ECO:0000313" key="8">
    <source>
        <dbReference type="Proteomes" id="UP000283530"/>
    </source>
</evidence>
<evidence type="ECO:0000313" key="7">
    <source>
        <dbReference type="EMBL" id="RWR82343.1"/>
    </source>
</evidence>
<dbReference type="FunFam" id="3.30.1390.10:FF:000001">
    <property type="entry name" value="50S ribosomal protein L7/L12"/>
    <property type="match status" value="1"/>
</dbReference>
<keyword evidence="7" id="KW-0378">Hydrolase</keyword>
<keyword evidence="2" id="KW-0689">Ribosomal protein</keyword>
<evidence type="ECO:0000259" key="5">
    <source>
        <dbReference type="Pfam" id="PF00542"/>
    </source>
</evidence>